<reference evidence="5" key="1">
    <citation type="submission" date="2016-06" db="UniProtKB">
        <authorList>
            <consortium name="WormBaseParasite"/>
        </authorList>
    </citation>
    <scope>IDENTIFICATION</scope>
</reference>
<protein>
    <submittedName>
        <fullName evidence="5">P4Ha_N domain-containing protein</fullName>
    </submittedName>
</protein>
<dbReference type="OrthoDB" id="5850448at2759"/>
<dbReference type="InterPro" id="IPR011990">
    <property type="entry name" value="TPR-like_helical_dom_sf"/>
</dbReference>
<dbReference type="AlphaFoldDB" id="A0A183E364"/>
<dbReference type="WBParaSite" id="GPUH_0001542601-mRNA-1">
    <property type="protein sequence ID" value="GPUH_0001542601-mRNA-1"/>
    <property type="gene ID" value="GPUH_0001542601"/>
</dbReference>
<dbReference type="GO" id="GO:0004656">
    <property type="term" value="F:procollagen-proline 4-dioxygenase activity"/>
    <property type="evidence" value="ECO:0007669"/>
    <property type="project" value="InterPro"/>
</dbReference>
<dbReference type="FunFam" id="1.25.40.10:FF:000006">
    <property type="entry name" value="Prolyl 4-hydroxylase subunit alpha 2"/>
    <property type="match status" value="1"/>
</dbReference>
<dbReference type="Gene3D" id="6.10.140.1460">
    <property type="match status" value="1"/>
</dbReference>
<dbReference type="InterPro" id="IPR013547">
    <property type="entry name" value="P4H_N"/>
</dbReference>
<name>A0A183E364_9BILA</name>
<dbReference type="Pfam" id="PF23558">
    <property type="entry name" value="TPR_P4H"/>
    <property type="match status" value="1"/>
</dbReference>
<evidence type="ECO:0000313" key="5">
    <source>
        <dbReference type="WBParaSite" id="GPUH_0001542601-mRNA-1"/>
    </source>
</evidence>
<dbReference type="InterPro" id="IPR059068">
    <property type="entry name" value="TPR_P4H"/>
</dbReference>
<gene>
    <name evidence="3" type="ORF">GPUH_LOCUS15404</name>
</gene>
<keyword evidence="4" id="KW-1185">Reference proteome</keyword>
<feature type="domain" description="Prolyl 4-hydroxylase N-terminal" evidence="1">
    <location>
        <begin position="3"/>
        <end position="102"/>
    </location>
</feature>
<evidence type="ECO:0000259" key="1">
    <source>
        <dbReference type="Pfam" id="PF08336"/>
    </source>
</evidence>
<proteinExistence type="predicted"/>
<evidence type="ECO:0000259" key="2">
    <source>
        <dbReference type="Pfam" id="PF23558"/>
    </source>
</evidence>
<organism evidence="5">
    <name type="scientific">Gongylonema pulchrum</name>
    <dbReference type="NCBI Taxonomy" id="637853"/>
    <lineage>
        <taxon>Eukaryota</taxon>
        <taxon>Metazoa</taxon>
        <taxon>Ecdysozoa</taxon>
        <taxon>Nematoda</taxon>
        <taxon>Chromadorea</taxon>
        <taxon>Rhabditida</taxon>
        <taxon>Spirurina</taxon>
        <taxon>Spiruromorpha</taxon>
        <taxon>Spiruroidea</taxon>
        <taxon>Gongylonematidae</taxon>
        <taxon>Gongylonema</taxon>
    </lineage>
</organism>
<dbReference type="SUPFAM" id="SSF48452">
    <property type="entry name" value="TPR-like"/>
    <property type="match status" value="1"/>
</dbReference>
<evidence type="ECO:0000313" key="4">
    <source>
        <dbReference type="Proteomes" id="UP000271098"/>
    </source>
</evidence>
<dbReference type="EMBL" id="UYRT01082391">
    <property type="protein sequence ID" value="VDN25931.1"/>
    <property type="molecule type" value="Genomic_DNA"/>
</dbReference>
<accession>A0A183E364</accession>
<dbReference type="Gene3D" id="1.25.40.10">
    <property type="entry name" value="Tetratricopeptide repeat domain"/>
    <property type="match status" value="1"/>
</dbReference>
<sequence length="254" mass="29532">MLRFAEEVQERNDNAVRDGEQAITHPINAFLLIKEMTTDWSRVVDMMRHNSADDFIRNVTHQRIVRKINYPTQEDLSGAAIGLLRLQDTYRLDTTDIANGKILDSKMRTVALTAGDCFEIGRAAYNAYDYYHTILWMQEARERVQKEAVPTVSLEDVLEYLAYSLYKQGNLKRALLLTDELYRMNPDHPRAKGNVKWYEDMLEDEGVRRVDMRRNVPAINNPRHDGGLEHSERDIYEALCRREVPVVSTPLLYV</sequence>
<dbReference type="GO" id="GO:0005783">
    <property type="term" value="C:endoplasmic reticulum"/>
    <property type="evidence" value="ECO:0007669"/>
    <property type="project" value="InterPro"/>
</dbReference>
<dbReference type="Pfam" id="PF08336">
    <property type="entry name" value="P4Ha_N"/>
    <property type="match status" value="1"/>
</dbReference>
<dbReference type="Proteomes" id="UP000271098">
    <property type="component" value="Unassembled WGS sequence"/>
</dbReference>
<feature type="domain" description="Prolyl 4-hydroxylase peptide-substrate-binding" evidence="2">
    <location>
        <begin position="115"/>
        <end position="203"/>
    </location>
</feature>
<evidence type="ECO:0000313" key="3">
    <source>
        <dbReference type="EMBL" id="VDN25931.1"/>
    </source>
</evidence>
<reference evidence="3 4" key="2">
    <citation type="submission" date="2018-11" db="EMBL/GenBank/DDBJ databases">
        <authorList>
            <consortium name="Pathogen Informatics"/>
        </authorList>
    </citation>
    <scope>NUCLEOTIDE SEQUENCE [LARGE SCALE GENOMIC DNA]</scope>
</reference>